<dbReference type="Proteomes" id="UP000602057">
    <property type="component" value="Unassembled WGS sequence"/>
</dbReference>
<accession>A0A8J6QTS0</accession>
<dbReference type="Pfam" id="PF02397">
    <property type="entry name" value="Bac_transf"/>
    <property type="match status" value="1"/>
</dbReference>
<evidence type="ECO:0000313" key="3">
    <source>
        <dbReference type="EMBL" id="MBD0835509.1"/>
    </source>
</evidence>
<organism evidence="3 4">
    <name type="scientific">Aestuariibaculum suncheonense</name>
    <dbReference type="NCBI Taxonomy" id="1028745"/>
    <lineage>
        <taxon>Bacteria</taxon>
        <taxon>Pseudomonadati</taxon>
        <taxon>Bacteroidota</taxon>
        <taxon>Flavobacteriia</taxon>
        <taxon>Flavobacteriales</taxon>
        <taxon>Flavobacteriaceae</taxon>
    </lineage>
</organism>
<dbReference type="InterPro" id="IPR003362">
    <property type="entry name" value="Bact_transf"/>
</dbReference>
<proteinExistence type="inferred from homology"/>
<evidence type="ECO:0000256" key="1">
    <source>
        <dbReference type="ARBA" id="ARBA00006464"/>
    </source>
</evidence>
<dbReference type="EMBL" id="JACVXC010000003">
    <property type="protein sequence ID" value="MBD0835509.1"/>
    <property type="molecule type" value="Genomic_DNA"/>
</dbReference>
<name>A0A8J6QTS0_9FLAO</name>
<dbReference type="GO" id="GO:0016780">
    <property type="term" value="F:phosphotransferase activity, for other substituted phosphate groups"/>
    <property type="evidence" value="ECO:0007669"/>
    <property type="project" value="TreeGrafter"/>
</dbReference>
<dbReference type="AlphaFoldDB" id="A0A8J6QTS0"/>
<sequence>MKRAFDITFSSLALVLLAPLLLFTAFLIKLDSKGPVLFKQSRVGVNNEDFTIFKFRTMRIDTENKNLLTLGDNDKRITKQGFFLRKYKIDELPQLINILLGDMSFVGPRPELRHYVNYYSESDQDILSVKPGLTGLASLKYRNEPEVLKLAENPELFYIQTIMPDKLKINKEYIQNRSFFMDLKILSQTFIKIVFD</sequence>
<reference evidence="3" key="2">
    <citation type="submission" date="2020-09" db="EMBL/GenBank/DDBJ databases">
        <authorList>
            <person name="Wu Z."/>
        </authorList>
    </citation>
    <scope>NUCLEOTIDE SEQUENCE</scope>
    <source>
        <strain evidence="3">SC17</strain>
    </source>
</reference>
<evidence type="ECO:0000259" key="2">
    <source>
        <dbReference type="Pfam" id="PF02397"/>
    </source>
</evidence>
<gene>
    <name evidence="3" type="ORF">ICJ84_08685</name>
</gene>
<comment type="similarity">
    <text evidence="1">Belongs to the bacterial sugar transferase family.</text>
</comment>
<keyword evidence="4" id="KW-1185">Reference proteome</keyword>
<protein>
    <submittedName>
        <fullName evidence="3">Sugar transferase</fullName>
    </submittedName>
</protein>
<reference evidence="3" key="1">
    <citation type="journal article" date="2013" name="Int. J. Syst. Evol. Microbiol.">
        <title>Aestuariibaculum suncheonense gen. nov., sp. nov., a marine bacterium of the family Flavobacteriaceae isolated from a tidal flat and emended descriptions of the genera Gaetbulibacter and Tamlana.</title>
        <authorList>
            <person name="Jeong S.H."/>
            <person name="Park M.S."/>
            <person name="Jin H.M."/>
            <person name="Lee K."/>
            <person name="Park W."/>
            <person name="Jeon C.O."/>
        </authorList>
    </citation>
    <scope>NUCLEOTIDE SEQUENCE</scope>
    <source>
        <strain evidence="3">SC17</strain>
    </source>
</reference>
<keyword evidence="3" id="KW-0808">Transferase</keyword>
<dbReference type="PANTHER" id="PTHR30576:SF20">
    <property type="entry name" value="QUINOVOSAMINEPHOSPHOTRANSFERAE-RELATED"/>
    <property type="match status" value="1"/>
</dbReference>
<comment type="caution">
    <text evidence="3">The sequence shown here is derived from an EMBL/GenBank/DDBJ whole genome shotgun (WGS) entry which is preliminary data.</text>
</comment>
<evidence type="ECO:0000313" key="4">
    <source>
        <dbReference type="Proteomes" id="UP000602057"/>
    </source>
</evidence>
<feature type="domain" description="Bacterial sugar transferase" evidence="2">
    <location>
        <begin position="2"/>
        <end position="194"/>
    </location>
</feature>
<dbReference type="PANTHER" id="PTHR30576">
    <property type="entry name" value="COLANIC BIOSYNTHESIS UDP-GLUCOSE LIPID CARRIER TRANSFERASE"/>
    <property type="match status" value="1"/>
</dbReference>